<gene>
    <name evidence="1" type="ORF">WJX84_007976</name>
</gene>
<organism evidence="1 2">
    <name type="scientific">Apatococcus fuscideae</name>
    <dbReference type="NCBI Taxonomy" id="2026836"/>
    <lineage>
        <taxon>Eukaryota</taxon>
        <taxon>Viridiplantae</taxon>
        <taxon>Chlorophyta</taxon>
        <taxon>core chlorophytes</taxon>
        <taxon>Trebouxiophyceae</taxon>
        <taxon>Chlorellales</taxon>
        <taxon>Chlorellaceae</taxon>
        <taxon>Apatococcus</taxon>
    </lineage>
</organism>
<dbReference type="EMBL" id="JALJOV010001754">
    <property type="protein sequence ID" value="KAK9841904.1"/>
    <property type="molecule type" value="Genomic_DNA"/>
</dbReference>
<reference evidence="1 2" key="1">
    <citation type="journal article" date="2024" name="Nat. Commun.">
        <title>Phylogenomics reveals the evolutionary origins of lichenization in chlorophyte algae.</title>
        <authorList>
            <person name="Puginier C."/>
            <person name="Libourel C."/>
            <person name="Otte J."/>
            <person name="Skaloud P."/>
            <person name="Haon M."/>
            <person name="Grisel S."/>
            <person name="Petersen M."/>
            <person name="Berrin J.G."/>
            <person name="Delaux P.M."/>
            <person name="Dal Grande F."/>
            <person name="Keller J."/>
        </authorList>
    </citation>
    <scope>NUCLEOTIDE SEQUENCE [LARGE SCALE GENOMIC DNA]</scope>
    <source>
        <strain evidence="1 2">SAG 2523</strain>
    </source>
</reference>
<keyword evidence="2" id="KW-1185">Reference proteome</keyword>
<evidence type="ECO:0000313" key="2">
    <source>
        <dbReference type="Proteomes" id="UP001485043"/>
    </source>
</evidence>
<dbReference type="Proteomes" id="UP001485043">
    <property type="component" value="Unassembled WGS sequence"/>
</dbReference>
<evidence type="ECO:0000313" key="1">
    <source>
        <dbReference type="EMBL" id="KAK9841904.1"/>
    </source>
</evidence>
<dbReference type="AlphaFoldDB" id="A0AAW1S6K5"/>
<proteinExistence type="predicted"/>
<comment type="caution">
    <text evidence="1">The sequence shown here is derived from an EMBL/GenBank/DDBJ whole genome shotgun (WGS) entry which is preliminary data.</text>
</comment>
<protein>
    <submittedName>
        <fullName evidence="1">Uncharacterized protein</fullName>
    </submittedName>
</protein>
<name>A0AAW1S6K5_9CHLO</name>
<sequence length="86" mass="9101">MIYVQRQGLTAESRAGPAGRTKGLNGLVTSLQGSVSSTIGLNVSETTVGQLQTRLEETTGVAAVNKNGCWLACEQDRDAKEHCLSH</sequence>
<accession>A0AAW1S6K5</accession>